<name>A0A1V0SIG4_9VIRU</name>
<dbReference type="InterPro" id="IPR015797">
    <property type="entry name" value="NUDIX_hydrolase-like_dom_sf"/>
</dbReference>
<accession>A0A1V0SIG4</accession>
<dbReference type="EMBL" id="KY684108">
    <property type="protein sequence ID" value="ARF11509.1"/>
    <property type="molecule type" value="Genomic_DNA"/>
</dbReference>
<dbReference type="SUPFAM" id="SSF55811">
    <property type="entry name" value="Nudix"/>
    <property type="match status" value="1"/>
</dbReference>
<sequence>MSQYFKLKKKYITHKSNGHYILEKKEINHIKKYDRASIILIEESYDNNNGRDEPTIILFYETKWNTYTEPGGRIDIKGDNFDQILLETAMREIREETLNTIFIDQKLLENSKYIDFYNQKNKMYNRVFVISIKTNGFKKNIYDDNKDLLSGKDIPSMWKETSNVNRFYISDLLDCIKGQDYNYFDNIPCHDAHNNKTFIYYRTMGIIDMIIKENILKDIISNSRKTKIYGFKVDLEEEKFLQGTMTIKII</sequence>
<gene>
    <name evidence="1" type="ORF">Klosneuvirus_1_366</name>
</gene>
<protein>
    <recommendedName>
        <fullName evidence="2">NUDIX hydrolase</fullName>
    </recommendedName>
</protein>
<proteinExistence type="predicted"/>
<evidence type="ECO:0008006" key="2">
    <source>
        <dbReference type="Google" id="ProtNLM"/>
    </source>
</evidence>
<reference evidence="1" key="1">
    <citation type="journal article" date="2017" name="Science">
        <title>Giant viruses with an expanded complement of translation system components.</title>
        <authorList>
            <person name="Schulz F."/>
            <person name="Yutin N."/>
            <person name="Ivanova N.N."/>
            <person name="Ortega D.R."/>
            <person name="Lee T.K."/>
            <person name="Vierheilig J."/>
            <person name="Daims H."/>
            <person name="Horn M."/>
            <person name="Wagner M."/>
            <person name="Jensen G.J."/>
            <person name="Kyrpides N.C."/>
            <person name="Koonin E.V."/>
            <person name="Woyke T."/>
        </authorList>
    </citation>
    <scope>NUCLEOTIDE SEQUENCE</scope>
    <source>
        <strain evidence="1">KNV1</strain>
    </source>
</reference>
<dbReference type="Gene3D" id="3.90.79.10">
    <property type="entry name" value="Nucleoside Triphosphate Pyrophosphohydrolase"/>
    <property type="match status" value="1"/>
</dbReference>
<evidence type="ECO:0000313" key="1">
    <source>
        <dbReference type="EMBL" id="ARF11509.1"/>
    </source>
</evidence>
<organism evidence="1">
    <name type="scientific">Klosneuvirus KNV1</name>
    <dbReference type="NCBI Taxonomy" id="1977640"/>
    <lineage>
        <taxon>Viruses</taxon>
        <taxon>Varidnaviria</taxon>
        <taxon>Bamfordvirae</taxon>
        <taxon>Nucleocytoviricota</taxon>
        <taxon>Megaviricetes</taxon>
        <taxon>Imitervirales</taxon>
        <taxon>Mimiviridae</taxon>
        <taxon>Klosneuvirinae</taxon>
        <taxon>Klosneuvirus</taxon>
    </lineage>
</organism>